<evidence type="ECO:0000313" key="2">
    <source>
        <dbReference type="EMBL" id="KAA1077634.1"/>
    </source>
</evidence>
<keyword evidence="3" id="KW-1185">Reference proteome</keyword>
<gene>
    <name evidence="2" type="ORF">PGT21_014423</name>
</gene>
<dbReference type="EMBL" id="VSWC01000144">
    <property type="protein sequence ID" value="KAA1077634.1"/>
    <property type="molecule type" value="Genomic_DNA"/>
</dbReference>
<protein>
    <submittedName>
        <fullName evidence="2">Uncharacterized protein</fullName>
    </submittedName>
</protein>
<feature type="region of interest" description="Disordered" evidence="1">
    <location>
        <begin position="54"/>
        <end position="85"/>
    </location>
</feature>
<dbReference type="OrthoDB" id="10282389at2759"/>
<dbReference type="AlphaFoldDB" id="A0A5B0MNS6"/>
<evidence type="ECO:0000313" key="3">
    <source>
        <dbReference type="Proteomes" id="UP000324748"/>
    </source>
</evidence>
<reference evidence="2 3" key="1">
    <citation type="submission" date="2019-05" db="EMBL/GenBank/DDBJ databases">
        <title>Emergence of the Ug99 lineage of the wheat stem rust pathogen through somatic hybridization.</title>
        <authorList>
            <person name="Li F."/>
            <person name="Upadhyaya N.M."/>
            <person name="Sperschneider J."/>
            <person name="Matny O."/>
            <person name="Nguyen-Phuc H."/>
            <person name="Mago R."/>
            <person name="Raley C."/>
            <person name="Miller M.E."/>
            <person name="Silverstein K.A.T."/>
            <person name="Henningsen E."/>
            <person name="Hirsch C.D."/>
            <person name="Visser B."/>
            <person name="Pretorius Z.A."/>
            <person name="Steffenson B.J."/>
            <person name="Schwessinger B."/>
            <person name="Dodds P.N."/>
            <person name="Figueroa M."/>
        </authorList>
    </citation>
    <scope>NUCLEOTIDE SEQUENCE [LARGE SCALE GENOMIC DNA]</scope>
    <source>
        <strain evidence="2">21-0</strain>
    </source>
</reference>
<accession>A0A5B0MNS6</accession>
<organism evidence="2 3">
    <name type="scientific">Puccinia graminis f. sp. tritici</name>
    <dbReference type="NCBI Taxonomy" id="56615"/>
    <lineage>
        <taxon>Eukaryota</taxon>
        <taxon>Fungi</taxon>
        <taxon>Dikarya</taxon>
        <taxon>Basidiomycota</taxon>
        <taxon>Pucciniomycotina</taxon>
        <taxon>Pucciniomycetes</taxon>
        <taxon>Pucciniales</taxon>
        <taxon>Pucciniaceae</taxon>
        <taxon>Puccinia</taxon>
    </lineage>
</organism>
<name>A0A5B0MNS6_PUCGR</name>
<dbReference type="Proteomes" id="UP000324748">
    <property type="component" value="Unassembled WGS sequence"/>
</dbReference>
<comment type="caution">
    <text evidence="2">The sequence shown here is derived from an EMBL/GenBank/DDBJ whole genome shotgun (WGS) entry which is preliminary data.</text>
</comment>
<sequence>MSQNRCTPLLKDLSHVARRCRGGPSRLGRNSTDPSRLDPRAFVEALACPSKPVANLPRVETRGDAAVRRPRPPTPDGGEQDLDNPDLVFQRDALVANARFELVLRSLSEGF</sequence>
<proteinExistence type="predicted"/>
<evidence type="ECO:0000256" key="1">
    <source>
        <dbReference type="SAM" id="MobiDB-lite"/>
    </source>
</evidence>